<dbReference type="EnsemblMetazoa" id="ASTEI09327-RA">
    <property type="protein sequence ID" value="ASTEI09327-PA"/>
    <property type="gene ID" value="ASTEI09327"/>
</dbReference>
<organism evidence="2 3">
    <name type="scientific">Anopheles stephensi</name>
    <name type="common">Indo-Pakistan malaria mosquito</name>
    <dbReference type="NCBI Taxonomy" id="30069"/>
    <lineage>
        <taxon>Eukaryota</taxon>
        <taxon>Metazoa</taxon>
        <taxon>Ecdysozoa</taxon>
        <taxon>Arthropoda</taxon>
        <taxon>Hexapoda</taxon>
        <taxon>Insecta</taxon>
        <taxon>Pterygota</taxon>
        <taxon>Neoptera</taxon>
        <taxon>Endopterygota</taxon>
        <taxon>Diptera</taxon>
        <taxon>Nematocera</taxon>
        <taxon>Culicoidea</taxon>
        <taxon>Culicidae</taxon>
        <taxon>Anophelinae</taxon>
        <taxon>Anopheles</taxon>
    </lineage>
</organism>
<dbReference type="SUPFAM" id="SSF54637">
    <property type="entry name" value="Thioesterase/thiol ester dehydrase-isomerase"/>
    <property type="match status" value="1"/>
</dbReference>
<dbReference type="AlphaFoldDB" id="A0A182YLJ1"/>
<dbReference type="GO" id="GO:0018812">
    <property type="term" value="F:3-hydroxyacyl-CoA dehydratase activity"/>
    <property type="evidence" value="ECO:0007669"/>
    <property type="project" value="UniProtKB-ARBA"/>
</dbReference>
<keyword evidence="3" id="KW-1185">Reference proteome</keyword>
<dbReference type="STRING" id="30069.A0A182YLJ1"/>
<proteinExistence type="predicted"/>
<evidence type="ECO:0000259" key="1">
    <source>
        <dbReference type="Pfam" id="PF01575"/>
    </source>
</evidence>
<dbReference type="Pfam" id="PF01575">
    <property type="entry name" value="MaoC_dehydratas"/>
    <property type="match status" value="1"/>
</dbReference>
<dbReference type="InterPro" id="IPR042462">
    <property type="entry name" value="ARMC7"/>
</dbReference>
<reference evidence="2" key="2">
    <citation type="submission" date="2020-05" db="UniProtKB">
        <authorList>
            <consortium name="EnsemblMetazoa"/>
        </authorList>
    </citation>
    <scope>IDENTIFICATION</scope>
    <source>
        <strain evidence="2">Indian</strain>
    </source>
</reference>
<evidence type="ECO:0000313" key="3">
    <source>
        <dbReference type="Proteomes" id="UP000076408"/>
    </source>
</evidence>
<dbReference type="SUPFAM" id="SSF48371">
    <property type="entry name" value="ARM repeat"/>
    <property type="match status" value="1"/>
</dbReference>
<dbReference type="VEuPathDB" id="VectorBase:ASTEI20_042897"/>
<dbReference type="InterPro" id="IPR029069">
    <property type="entry name" value="HotDog_dom_sf"/>
</dbReference>
<feature type="domain" description="MaoC-like" evidence="1">
    <location>
        <begin position="188"/>
        <end position="284"/>
    </location>
</feature>
<name>A0A182YLJ1_ANOST</name>
<dbReference type="InterPro" id="IPR002539">
    <property type="entry name" value="MaoC-like_dom"/>
</dbReference>
<dbReference type="InterPro" id="IPR016024">
    <property type="entry name" value="ARM-type_fold"/>
</dbReference>
<dbReference type="PANTHER" id="PTHR46263">
    <property type="entry name" value="ARMADILLO REPEAT-CONTAINING PROTEIN 7"/>
    <property type="match status" value="1"/>
</dbReference>
<dbReference type="VEuPathDB" id="VectorBase:ASTEI09327"/>
<accession>A0A182YLJ1</accession>
<sequence>MFSTQERLKRRTPNGGINRKTYLCLLVDEYYETSNIEAQQQVTANLANFAYDPINWKFLRDAKAHELFYEIIQQSLQGVVDRLLVLHSIVGLTNLSLDPVIAEYIERSNGLGQLRAVLEKYQTDCEIVCNTLTCCSFLLNDSRTLLLKQDKCLLSLLQHLKRSGNRRILARRFSNAATKAQPTVGTVFSLTKTFRQTDVQQFVALTGDSNPIHVTDAPGLKEQIFVNGAFLNGVIAGIIGTNFPGFVVTTQNFRFPNRCHLEKEVQFSVKVEEMRKIVTVSYESKQNGIIVFEGQAKLFAVRK</sequence>
<dbReference type="Proteomes" id="UP000076408">
    <property type="component" value="Unassembled WGS sequence"/>
</dbReference>
<reference evidence="3" key="1">
    <citation type="journal article" date="2014" name="Genome Biol.">
        <title>Genome analysis of a major urban malaria vector mosquito, Anopheles stephensi.</title>
        <authorList>
            <person name="Jiang X."/>
            <person name="Peery A."/>
            <person name="Hall A.B."/>
            <person name="Sharma A."/>
            <person name="Chen X.G."/>
            <person name="Waterhouse R.M."/>
            <person name="Komissarov A."/>
            <person name="Riehle M.M."/>
            <person name="Shouche Y."/>
            <person name="Sharakhova M.V."/>
            <person name="Lawson D."/>
            <person name="Pakpour N."/>
            <person name="Arensburger P."/>
            <person name="Davidson V.L."/>
            <person name="Eiglmeier K."/>
            <person name="Emrich S."/>
            <person name="George P."/>
            <person name="Kennedy R.C."/>
            <person name="Mane S.P."/>
            <person name="Maslen G."/>
            <person name="Oringanje C."/>
            <person name="Qi Y."/>
            <person name="Settlage R."/>
            <person name="Tojo M."/>
            <person name="Tubio J.M."/>
            <person name="Unger M.F."/>
            <person name="Wang B."/>
            <person name="Vernick K.D."/>
            <person name="Ribeiro J.M."/>
            <person name="James A.A."/>
            <person name="Michel K."/>
            <person name="Riehle M.A."/>
            <person name="Luckhart S."/>
            <person name="Sharakhov I.V."/>
            <person name="Tu Z."/>
        </authorList>
    </citation>
    <scope>NUCLEOTIDE SEQUENCE [LARGE SCALE GENOMIC DNA]</scope>
    <source>
        <strain evidence="3">Indian</strain>
    </source>
</reference>
<dbReference type="VEuPathDB" id="VectorBase:ASTE002247"/>
<dbReference type="Gene3D" id="3.10.129.10">
    <property type="entry name" value="Hotdog Thioesterase"/>
    <property type="match status" value="1"/>
</dbReference>
<dbReference type="CDD" id="cd03449">
    <property type="entry name" value="R_hydratase"/>
    <property type="match status" value="1"/>
</dbReference>
<dbReference type="OMA" id="YECRQHD"/>
<protein>
    <submittedName>
        <fullName evidence="2">MaoC-like domain-containing protein</fullName>
    </submittedName>
</protein>
<dbReference type="PANTHER" id="PTHR46263:SF1">
    <property type="entry name" value="ARMADILLO REPEAT-CONTAINING PROTEIN 7"/>
    <property type="match status" value="1"/>
</dbReference>
<evidence type="ECO:0000313" key="2">
    <source>
        <dbReference type="EnsemblMetazoa" id="ASTEI09327-PA"/>
    </source>
</evidence>